<dbReference type="CDD" id="cd00609">
    <property type="entry name" value="AAT_like"/>
    <property type="match status" value="1"/>
</dbReference>
<evidence type="ECO:0000259" key="7">
    <source>
        <dbReference type="Pfam" id="PF00155"/>
    </source>
</evidence>
<evidence type="ECO:0000256" key="2">
    <source>
        <dbReference type="ARBA" id="ARBA00007441"/>
    </source>
</evidence>
<dbReference type="InterPro" id="IPR015421">
    <property type="entry name" value="PyrdxlP-dep_Trfase_major"/>
</dbReference>
<organism evidence="8 9">
    <name type="scientific">Clostridium amylolyticum</name>
    <dbReference type="NCBI Taxonomy" id="1121298"/>
    <lineage>
        <taxon>Bacteria</taxon>
        <taxon>Bacillati</taxon>
        <taxon>Bacillota</taxon>
        <taxon>Clostridia</taxon>
        <taxon>Eubacteriales</taxon>
        <taxon>Clostridiaceae</taxon>
        <taxon>Clostridium</taxon>
    </lineage>
</organism>
<name>A0A1M6DE63_9CLOT</name>
<dbReference type="OrthoDB" id="9802328at2"/>
<dbReference type="InterPro" id="IPR015424">
    <property type="entry name" value="PyrdxlP-dep_Trfase"/>
</dbReference>
<keyword evidence="3 6" id="KW-0032">Aminotransferase</keyword>
<dbReference type="RefSeq" id="WP_073004963.1">
    <property type="nucleotide sequence ID" value="NZ_FQZO01000001.1"/>
</dbReference>
<dbReference type="STRING" id="1121298.SAMN05444401_1436"/>
<protein>
    <recommendedName>
        <fullName evidence="6">Aminotransferase</fullName>
        <ecNumber evidence="6">2.6.1.-</ecNumber>
    </recommendedName>
</protein>
<proteinExistence type="inferred from homology"/>
<evidence type="ECO:0000256" key="5">
    <source>
        <dbReference type="ARBA" id="ARBA00022898"/>
    </source>
</evidence>
<evidence type="ECO:0000256" key="4">
    <source>
        <dbReference type="ARBA" id="ARBA00022679"/>
    </source>
</evidence>
<dbReference type="AlphaFoldDB" id="A0A1M6DE63"/>
<sequence>MNLSKRIESMQFSPIRKLNQYADEARSKGLKVIGLNIGQPDIETPSVFFESIKNFDSKVLAYTDSKGIPSLLDSFIKYYNNLGFNLNKDEILITNGGSEALLFAMLTICDPGEEIIIPEPFYTNYNSFSDIASVNVVPFKTFAEDGFRLPSKSEIESKISPKTRGILISNPGNPTGVVYTREEIKMLVEIAMENDLYLISDEVYREFVYDDLTAVSALEFTEAEDRIIIIDSISKRYSACGARIGAMISKNKTLMHTALKLSQSRLCSPTIEQVAAAGLINTPKDYFYEVNREYANRRDILFDCLKTLPDIICQKPTGAFYLIAKLPIKDSDHFATWLLREFSIDNKTVMIAPASGFYATEGLGEDEVRLSYCVNQQDLKDAANILIKGLLEYKKIYV</sequence>
<dbReference type="NCBIfam" id="NF005744">
    <property type="entry name" value="PRK07568.1"/>
    <property type="match status" value="1"/>
</dbReference>
<accession>A0A1M6DE63</accession>
<dbReference type="InterPro" id="IPR050596">
    <property type="entry name" value="AspAT/PAT-like"/>
</dbReference>
<dbReference type="GO" id="GO:0008483">
    <property type="term" value="F:transaminase activity"/>
    <property type="evidence" value="ECO:0007669"/>
    <property type="project" value="UniProtKB-KW"/>
</dbReference>
<dbReference type="Gene3D" id="3.40.640.10">
    <property type="entry name" value="Type I PLP-dependent aspartate aminotransferase-like (Major domain)"/>
    <property type="match status" value="1"/>
</dbReference>
<evidence type="ECO:0000256" key="6">
    <source>
        <dbReference type="RuleBase" id="RU000481"/>
    </source>
</evidence>
<dbReference type="EMBL" id="FQZO01000001">
    <property type="protein sequence ID" value="SHI71493.1"/>
    <property type="molecule type" value="Genomic_DNA"/>
</dbReference>
<dbReference type="Proteomes" id="UP000184080">
    <property type="component" value="Unassembled WGS sequence"/>
</dbReference>
<dbReference type="Pfam" id="PF00155">
    <property type="entry name" value="Aminotran_1_2"/>
    <property type="match status" value="1"/>
</dbReference>
<dbReference type="PANTHER" id="PTHR46383:SF2">
    <property type="entry name" value="AMINOTRANSFERASE"/>
    <property type="match status" value="1"/>
</dbReference>
<dbReference type="GO" id="GO:0030170">
    <property type="term" value="F:pyridoxal phosphate binding"/>
    <property type="evidence" value="ECO:0007669"/>
    <property type="project" value="InterPro"/>
</dbReference>
<dbReference type="GO" id="GO:0006520">
    <property type="term" value="P:amino acid metabolic process"/>
    <property type="evidence" value="ECO:0007669"/>
    <property type="project" value="InterPro"/>
</dbReference>
<reference evidence="8 9" key="1">
    <citation type="submission" date="2016-11" db="EMBL/GenBank/DDBJ databases">
        <authorList>
            <person name="Jaros S."/>
            <person name="Januszkiewicz K."/>
            <person name="Wedrychowicz H."/>
        </authorList>
    </citation>
    <scope>NUCLEOTIDE SEQUENCE [LARGE SCALE GENOMIC DNA]</scope>
    <source>
        <strain evidence="8 9">DSM 21864</strain>
    </source>
</reference>
<evidence type="ECO:0000313" key="9">
    <source>
        <dbReference type="Proteomes" id="UP000184080"/>
    </source>
</evidence>
<comment type="cofactor">
    <cofactor evidence="1 6">
        <name>pyridoxal 5'-phosphate</name>
        <dbReference type="ChEBI" id="CHEBI:597326"/>
    </cofactor>
</comment>
<dbReference type="Gene3D" id="3.90.1150.10">
    <property type="entry name" value="Aspartate Aminotransferase, domain 1"/>
    <property type="match status" value="1"/>
</dbReference>
<keyword evidence="9" id="KW-1185">Reference proteome</keyword>
<feature type="domain" description="Aminotransferase class I/classII large" evidence="7">
    <location>
        <begin position="31"/>
        <end position="384"/>
    </location>
</feature>
<keyword evidence="4 6" id="KW-0808">Transferase</keyword>
<evidence type="ECO:0000256" key="3">
    <source>
        <dbReference type="ARBA" id="ARBA00022576"/>
    </source>
</evidence>
<evidence type="ECO:0000256" key="1">
    <source>
        <dbReference type="ARBA" id="ARBA00001933"/>
    </source>
</evidence>
<dbReference type="InterPro" id="IPR004838">
    <property type="entry name" value="NHTrfase_class1_PyrdxlP-BS"/>
</dbReference>
<keyword evidence="5" id="KW-0663">Pyridoxal phosphate</keyword>
<comment type="similarity">
    <text evidence="2 6">Belongs to the class-I pyridoxal-phosphate-dependent aminotransferase family.</text>
</comment>
<dbReference type="EC" id="2.6.1.-" evidence="6"/>
<dbReference type="SUPFAM" id="SSF53383">
    <property type="entry name" value="PLP-dependent transferases"/>
    <property type="match status" value="1"/>
</dbReference>
<dbReference type="PROSITE" id="PS00105">
    <property type="entry name" value="AA_TRANSFER_CLASS_1"/>
    <property type="match status" value="1"/>
</dbReference>
<gene>
    <name evidence="8" type="ORF">SAMN05444401_1436</name>
</gene>
<dbReference type="InterPro" id="IPR015422">
    <property type="entry name" value="PyrdxlP-dep_Trfase_small"/>
</dbReference>
<dbReference type="PANTHER" id="PTHR46383">
    <property type="entry name" value="ASPARTATE AMINOTRANSFERASE"/>
    <property type="match status" value="1"/>
</dbReference>
<dbReference type="PRINTS" id="PR00753">
    <property type="entry name" value="ACCSYNTHASE"/>
</dbReference>
<dbReference type="InterPro" id="IPR004839">
    <property type="entry name" value="Aminotransferase_I/II_large"/>
</dbReference>
<evidence type="ECO:0000313" key="8">
    <source>
        <dbReference type="EMBL" id="SHI71493.1"/>
    </source>
</evidence>